<reference evidence="1 2" key="1">
    <citation type="submission" date="2021-04" db="EMBL/GenBank/DDBJ databases">
        <title>Chitinophaga sp. nov., isolated from the rhizosphere soil.</title>
        <authorList>
            <person name="He S."/>
        </authorList>
    </citation>
    <scope>NUCLEOTIDE SEQUENCE [LARGE SCALE GENOMIC DNA]</scope>
    <source>
        <strain evidence="1 2">2R12</strain>
    </source>
</reference>
<accession>A0ABS5ISX2</accession>
<proteinExistence type="predicted"/>
<name>A0ABS5ISX2_9BACT</name>
<dbReference type="Pfam" id="PF14390">
    <property type="entry name" value="DUF4420"/>
    <property type="match status" value="1"/>
</dbReference>
<dbReference type="InterPro" id="IPR025534">
    <property type="entry name" value="DUF4420"/>
</dbReference>
<evidence type="ECO:0000313" key="2">
    <source>
        <dbReference type="Proteomes" id="UP000676386"/>
    </source>
</evidence>
<sequence length="324" mass="37156">MNIQTLETKWLHLTELKTQYPSLRIDGECLPDLFVGLQENRARSLILKLPSHHLIDFQPIEKINLSIQLYPDPGWIILKLLDNRFSDLFNNLILSLYNKIHYKSDVKEYGNEFVQTFYKWSEFFEERSAAHLSEEAVKGIFGELVVLNEFIEGTAAAEINDLLTSWNGPYNNRHDFEMQQKSIEVKTKEAASIYVKISSEYQLEELTGKSLELAVVSISRDSQGLSLQDLIIITRNLVTSKLGDFTIILKALNRMGLNALNAGDYNQFMYKAESIHYYNCCADGFPRIIYSGISRLLNHVQYHLVLTGLEDFIIGSKIFTINGD</sequence>
<dbReference type="RefSeq" id="WP_211971197.1">
    <property type="nucleotide sequence ID" value="NZ_CBFHAM010000021.1"/>
</dbReference>
<comment type="caution">
    <text evidence="1">The sequence shown here is derived from an EMBL/GenBank/DDBJ whole genome shotgun (WGS) entry which is preliminary data.</text>
</comment>
<dbReference type="EMBL" id="JAGTXB010000001">
    <property type="protein sequence ID" value="MBS0026060.1"/>
    <property type="molecule type" value="Genomic_DNA"/>
</dbReference>
<organism evidence="1 2">
    <name type="scientific">Chitinophaga hostae</name>
    <dbReference type="NCBI Taxonomy" id="2831022"/>
    <lineage>
        <taxon>Bacteria</taxon>
        <taxon>Pseudomonadati</taxon>
        <taxon>Bacteroidota</taxon>
        <taxon>Chitinophagia</taxon>
        <taxon>Chitinophagales</taxon>
        <taxon>Chitinophagaceae</taxon>
        <taxon>Chitinophaga</taxon>
    </lineage>
</organism>
<protein>
    <submittedName>
        <fullName evidence="1">PD-(D/E)XK motif protein</fullName>
    </submittedName>
</protein>
<gene>
    <name evidence="1" type="ORF">KE626_01945</name>
</gene>
<dbReference type="Proteomes" id="UP000676386">
    <property type="component" value="Unassembled WGS sequence"/>
</dbReference>
<keyword evidence="2" id="KW-1185">Reference proteome</keyword>
<evidence type="ECO:0000313" key="1">
    <source>
        <dbReference type="EMBL" id="MBS0026060.1"/>
    </source>
</evidence>